<dbReference type="Proteomes" id="UP000218231">
    <property type="component" value="Unassembled WGS sequence"/>
</dbReference>
<name>A0A2A2LQ89_9BILA</name>
<sequence>MGLKKSEYLNARETFEHYEANRSRPNSQNLSFDSLHHQNAGRSPVLACEYKNQSRSPVLACEYTRQPGYEYKGHSQPTLACEYMENPNDNRPYLTPVANTIEKFKIPFGWIVCGAITIPIFIVIVLFGAVWLQELGWF</sequence>
<keyword evidence="1" id="KW-0472">Membrane</keyword>
<dbReference type="AlphaFoldDB" id="A0A2A2LQ89"/>
<evidence type="ECO:0000313" key="3">
    <source>
        <dbReference type="Proteomes" id="UP000218231"/>
    </source>
</evidence>
<accession>A0A2A2LQ89</accession>
<reference evidence="2 3" key="1">
    <citation type="journal article" date="2017" name="Curr. Biol.">
        <title>Genome architecture and evolution of a unichromosomal asexual nematode.</title>
        <authorList>
            <person name="Fradin H."/>
            <person name="Zegar C."/>
            <person name="Gutwein M."/>
            <person name="Lucas J."/>
            <person name="Kovtun M."/>
            <person name="Corcoran D."/>
            <person name="Baugh L.R."/>
            <person name="Kiontke K."/>
            <person name="Gunsalus K."/>
            <person name="Fitch D.H."/>
            <person name="Piano F."/>
        </authorList>
    </citation>
    <scope>NUCLEOTIDE SEQUENCE [LARGE SCALE GENOMIC DNA]</scope>
    <source>
        <strain evidence="2">PF1309</strain>
    </source>
</reference>
<keyword evidence="1" id="KW-1133">Transmembrane helix</keyword>
<dbReference type="EMBL" id="LIAE01006521">
    <property type="protein sequence ID" value="PAV88318.1"/>
    <property type="molecule type" value="Genomic_DNA"/>
</dbReference>
<keyword evidence="3" id="KW-1185">Reference proteome</keyword>
<dbReference type="OrthoDB" id="5788260at2759"/>
<proteinExistence type="predicted"/>
<feature type="transmembrane region" description="Helical" evidence="1">
    <location>
        <begin position="108"/>
        <end position="132"/>
    </location>
</feature>
<dbReference type="STRING" id="2018661.A0A2A2LQ89"/>
<protein>
    <submittedName>
        <fullName evidence="2">Uncharacterized protein</fullName>
    </submittedName>
</protein>
<gene>
    <name evidence="2" type="ORF">WR25_07565</name>
</gene>
<organism evidence="2 3">
    <name type="scientific">Diploscapter pachys</name>
    <dbReference type="NCBI Taxonomy" id="2018661"/>
    <lineage>
        <taxon>Eukaryota</taxon>
        <taxon>Metazoa</taxon>
        <taxon>Ecdysozoa</taxon>
        <taxon>Nematoda</taxon>
        <taxon>Chromadorea</taxon>
        <taxon>Rhabditida</taxon>
        <taxon>Rhabditina</taxon>
        <taxon>Rhabditomorpha</taxon>
        <taxon>Rhabditoidea</taxon>
        <taxon>Rhabditidae</taxon>
        <taxon>Diploscapter</taxon>
    </lineage>
</organism>
<keyword evidence="1" id="KW-0812">Transmembrane</keyword>
<evidence type="ECO:0000313" key="2">
    <source>
        <dbReference type="EMBL" id="PAV88318.1"/>
    </source>
</evidence>
<evidence type="ECO:0000256" key="1">
    <source>
        <dbReference type="SAM" id="Phobius"/>
    </source>
</evidence>
<comment type="caution">
    <text evidence="2">The sequence shown here is derived from an EMBL/GenBank/DDBJ whole genome shotgun (WGS) entry which is preliminary data.</text>
</comment>